<dbReference type="InterPro" id="IPR027417">
    <property type="entry name" value="P-loop_NTPase"/>
</dbReference>
<comment type="caution">
    <text evidence="4">The sequence shown here is derived from an EMBL/GenBank/DDBJ whole genome shotgun (WGS) entry which is preliminary data.</text>
</comment>
<dbReference type="SUPFAM" id="SSF52540">
    <property type="entry name" value="P-loop containing nucleoside triphosphate hydrolases"/>
    <property type="match status" value="1"/>
</dbReference>
<proteinExistence type="inferred from homology"/>
<keyword evidence="2" id="KW-0808">Transferase</keyword>
<protein>
    <recommendedName>
        <fullName evidence="3">Sulfotransferase domain-containing protein</fullName>
    </recommendedName>
</protein>
<dbReference type="Pfam" id="PF00685">
    <property type="entry name" value="Sulfotransfer_1"/>
    <property type="match status" value="1"/>
</dbReference>
<gene>
    <name evidence="4" type="ORF">Maes01_01604</name>
</gene>
<sequence>MRCWFEAPSQWPDSGVLLASFPKSGNSWFRFIVSNIAALTEGNPPVNFRTIEHYSPVIRGNRNLAGARQVIGLPIFLKTHFPRTRFFKNRKAVVVVRNPFFAVPSYYEYLRNAREKKVPRLDSFIYHWRYGIPAWAAFMESWDSAETIVVRYEDLKVDPLTVITKVYQSLGIFVPDRIVNEAIENSSRKSMKSSLEINGDPHNDNNFRFIKEEGENVGVEHLKRSILTSKQIDTSCITLLEKFGYL</sequence>
<organism evidence="4 5">
    <name type="scientific">Microbulbifer aestuariivivens</name>
    <dbReference type="NCBI Taxonomy" id="1908308"/>
    <lineage>
        <taxon>Bacteria</taxon>
        <taxon>Pseudomonadati</taxon>
        <taxon>Pseudomonadota</taxon>
        <taxon>Gammaproteobacteria</taxon>
        <taxon>Cellvibrionales</taxon>
        <taxon>Microbulbiferaceae</taxon>
        <taxon>Microbulbifer</taxon>
    </lineage>
</organism>
<dbReference type="Gene3D" id="3.40.50.300">
    <property type="entry name" value="P-loop containing nucleotide triphosphate hydrolases"/>
    <property type="match status" value="1"/>
</dbReference>
<dbReference type="InterPro" id="IPR000863">
    <property type="entry name" value="Sulfotransferase_dom"/>
</dbReference>
<evidence type="ECO:0000313" key="5">
    <source>
        <dbReference type="Proteomes" id="UP001408594"/>
    </source>
</evidence>
<feature type="domain" description="Sulfotransferase" evidence="3">
    <location>
        <begin position="15"/>
        <end position="194"/>
    </location>
</feature>
<reference evidence="4 5" key="1">
    <citation type="submission" date="2024-02" db="EMBL/GenBank/DDBJ databases">
        <title>Microbulbifer aestuariivivens NBRC 112533.</title>
        <authorList>
            <person name="Ichikawa N."/>
            <person name="Katano-Makiyama Y."/>
            <person name="Hidaka K."/>
        </authorList>
    </citation>
    <scope>NUCLEOTIDE SEQUENCE [LARGE SCALE GENOMIC DNA]</scope>
    <source>
        <strain evidence="4 5">NBRC 112533</strain>
    </source>
</reference>
<dbReference type="Proteomes" id="UP001408594">
    <property type="component" value="Unassembled WGS sequence"/>
</dbReference>
<evidence type="ECO:0000256" key="1">
    <source>
        <dbReference type="ARBA" id="ARBA00005771"/>
    </source>
</evidence>
<accession>A0ABP9WPI5</accession>
<dbReference type="PANTHER" id="PTHR11783">
    <property type="entry name" value="SULFOTRANSFERASE SULT"/>
    <property type="match status" value="1"/>
</dbReference>
<comment type="similarity">
    <text evidence="1">Belongs to the sulfotransferase 1 family.</text>
</comment>
<keyword evidence="5" id="KW-1185">Reference proteome</keyword>
<name>A0ABP9WPI5_9GAMM</name>
<evidence type="ECO:0000256" key="2">
    <source>
        <dbReference type="ARBA" id="ARBA00022679"/>
    </source>
</evidence>
<evidence type="ECO:0000259" key="3">
    <source>
        <dbReference type="Pfam" id="PF00685"/>
    </source>
</evidence>
<evidence type="ECO:0000313" key="4">
    <source>
        <dbReference type="EMBL" id="GAA5525044.1"/>
    </source>
</evidence>
<dbReference type="EMBL" id="BAABRT010000010">
    <property type="protein sequence ID" value="GAA5525044.1"/>
    <property type="molecule type" value="Genomic_DNA"/>
</dbReference>